<evidence type="ECO:0000313" key="12">
    <source>
        <dbReference type="EMBL" id="KAL3405966.1"/>
    </source>
</evidence>
<evidence type="ECO:0000313" key="13">
    <source>
        <dbReference type="Proteomes" id="UP001627154"/>
    </source>
</evidence>
<dbReference type="EC" id="2.3.1.-" evidence="11"/>
<dbReference type="PANTHER" id="PTHR12317:SF79">
    <property type="entry name" value="ACYLTRANSFERASE"/>
    <property type="match status" value="1"/>
</dbReference>
<name>A0ABD2XKC2_9HYME</name>
<comment type="similarity">
    <text evidence="2 11">Belongs to the diacylglycerol acyltransferase family.</text>
</comment>
<comment type="subcellular location">
    <subcellularLocation>
        <location evidence="1 11">Endoplasmic reticulum membrane</location>
        <topology evidence="1 11">Multi-pass membrane protein</topology>
    </subcellularLocation>
</comment>
<dbReference type="GO" id="GO:0005789">
    <property type="term" value="C:endoplasmic reticulum membrane"/>
    <property type="evidence" value="ECO:0007669"/>
    <property type="project" value="UniProtKB-SubCell"/>
</dbReference>
<dbReference type="Pfam" id="PF03982">
    <property type="entry name" value="DAGAT"/>
    <property type="match status" value="1"/>
</dbReference>
<feature type="transmembrane region" description="Helical" evidence="11">
    <location>
        <begin position="43"/>
        <end position="66"/>
    </location>
</feature>
<evidence type="ECO:0000256" key="9">
    <source>
        <dbReference type="ARBA" id="ARBA00023136"/>
    </source>
</evidence>
<keyword evidence="6 11" id="KW-0256">Endoplasmic reticulum</keyword>
<dbReference type="PANTHER" id="PTHR12317">
    <property type="entry name" value="DIACYLGLYCEROL O-ACYLTRANSFERASE"/>
    <property type="match status" value="1"/>
</dbReference>
<evidence type="ECO:0000256" key="10">
    <source>
        <dbReference type="ARBA" id="ARBA00023315"/>
    </source>
</evidence>
<keyword evidence="8" id="KW-0443">Lipid metabolism</keyword>
<evidence type="ECO:0000256" key="11">
    <source>
        <dbReference type="RuleBase" id="RU367023"/>
    </source>
</evidence>
<dbReference type="InterPro" id="IPR007130">
    <property type="entry name" value="DAGAT"/>
</dbReference>
<keyword evidence="3" id="KW-0444">Lipid biosynthesis</keyword>
<evidence type="ECO:0000256" key="7">
    <source>
        <dbReference type="ARBA" id="ARBA00022989"/>
    </source>
</evidence>
<keyword evidence="7 11" id="KW-1133">Transmembrane helix</keyword>
<evidence type="ECO:0000256" key="4">
    <source>
        <dbReference type="ARBA" id="ARBA00022679"/>
    </source>
</evidence>
<dbReference type="EMBL" id="JBJJXI010000019">
    <property type="protein sequence ID" value="KAL3405966.1"/>
    <property type="molecule type" value="Genomic_DNA"/>
</dbReference>
<gene>
    <name evidence="12" type="ORF">TKK_001378</name>
</gene>
<keyword evidence="9 11" id="KW-0472">Membrane</keyword>
<dbReference type="AlphaFoldDB" id="A0ABD2XKC2"/>
<evidence type="ECO:0000256" key="8">
    <source>
        <dbReference type="ARBA" id="ARBA00023098"/>
    </source>
</evidence>
<accession>A0ABD2XKC2</accession>
<keyword evidence="4 11" id="KW-0808">Transferase</keyword>
<feature type="transmembrane region" description="Helical" evidence="11">
    <location>
        <begin position="21"/>
        <end position="37"/>
    </location>
</feature>
<evidence type="ECO:0000256" key="1">
    <source>
        <dbReference type="ARBA" id="ARBA00004477"/>
    </source>
</evidence>
<evidence type="ECO:0000256" key="3">
    <source>
        <dbReference type="ARBA" id="ARBA00022516"/>
    </source>
</evidence>
<reference evidence="12 13" key="1">
    <citation type="journal article" date="2024" name="bioRxiv">
        <title>A reference genome for Trichogramma kaykai: A tiny desert-dwelling parasitoid wasp with competing sex-ratio distorters.</title>
        <authorList>
            <person name="Culotta J."/>
            <person name="Lindsey A.R."/>
        </authorList>
    </citation>
    <scope>NUCLEOTIDE SEQUENCE [LARGE SCALE GENOMIC DNA]</scope>
    <source>
        <strain evidence="12 13">KSX58</strain>
    </source>
</reference>
<evidence type="ECO:0000256" key="2">
    <source>
        <dbReference type="ARBA" id="ARBA00005420"/>
    </source>
</evidence>
<keyword evidence="13" id="KW-1185">Reference proteome</keyword>
<keyword evidence="10" id="KW-0012">Acyltransferase</keyword>
<comment type="caution">
    <text evidence="12">The sequence shown here is derived from an EMBL/GenBank/DDBJ whole genome shotgun (WGS) entry which is preliminary data.</text>
</comment>
<dbReference type="CDD" id="cd07987">
    <property type="entry name" value="LPLAT_MGAT-like"/>
    <property type="match status" value="1"/>
</dbReference>
<dbReference type="SUPFAM" id="SSF69593">
    <property type="entry name" value="Glycerol-3-phosphate (1)-acyltransferase"/>
    <property type="match status" value="1"/>
</dbReference>
<evidence type="ECO:0000256" key="6">
    <source>
        <dbReference type="ARBA" id="ARBA00022824"/>
    </source>
</evidence>
<proteinExistence type="inferred from homology"/>
<dbReference type="Proteomes" id="UP001627154">
    <property type="component" value="Unassembled WGS sequence"/>
</dbReference>
<evidence type="ECO:0000256" key="5">
    <source>
        <dbReference type="ARBA" id="ARBA00022692"/>
    </source>
</evidence>
<dbReference type="GO" id="GO:0016746">
    <property type="term" value="F:acyltransferase activity"/>
    <property type="evidence" value="ECO:0007669"/>
    <property type="project" value="UniProtKB-KW"/>
</dbReference>
<protein>
    <recommendedName>
        <fullName evidence="11">Acyltransferase</fullName>
        <ecNumber evidence="11">2.3.1.-</ecNumber>
    </recommendedName>
</protein>
<dbReference type="GO" id="GO:0006629">
    <property type="term" value="P:lipid metabolic process"/>
    <property type="evidence" value="ECO:0007669"/>
    <property type="project" value="UniProtKB-KW"/>
</dbReference>
<sequence>MKIQSLNRELIQTSIKRSLEFLAVAAWFIAAIFAGPFCYGLTVFIFLGGFPWINILIVAYLAFLYYDRNVHWTGGRSERITSCNRSIGNEWCWLFEDFPGLNFSILTLNQHFLVPIFREYVLAFGTCSCDEKSIDNLLSINSKKTETGKVEKGRAVVLIVGGASEAFESRPNTYKILLKRRKGFIRVALKNGAPLVPVFSFGETDIYDQVNNPEGSLLRKFQEYIKKKVGIAPIIPIGRGFFQYSFGFVPKRKPIFVVVGRPIETPKIEHPTQEEINEYHAKFTEELINLFETHKTKYLNNAEKISLVLCD</sequence>
<organism evidence="12 13">
    <name type="scientific">Trichogramma kaykai</name>
    <dbReference type="NCBI Taxonomy" id="54128"/>
    <lineage>
        <taxon>Eukaryota</taxon>
        <taxon>Metazoa</taxon>
        <taxon>Ecdysozoa</taxon>
        <taxon>Arthropoda</taxon>
        <taxon>Hexapoda</taxon>
        <taxon>Insecta</taxon>
        <taxon>Pterygota</taxon>
        <taxon>Neoptera</taxon>
        <taxon>Endopterygota</taxon>
        <taxon>Hymenoptera</taxon>
        <taxon>Apocrita</taxon>
        <taxon>Proctotrupomorpha</taxon>
        <taxon>Chalcidoidea</taxon>
        <taxon>Trichogrammatidae</taxon>
        <taxon>Trichogramma</taxon>
    </lineage>
</organism>
<keyword evidence="5 11" id="KW-0812">Transmembrane</keyword>